<dbReference type="EMBL" id="JAGMVJ010000023">
    <property type="protein sequence ID" value="KAH7072578.1"/>
    <property type="molecule type" value="Genomic_DNA"/>
</dbReference>
<proteinExistence type="predicted"/>
<name>A0A8K0QX21_9PLEO</name>
<dbReference type="Proteomes" id="UP000813461">
    <property type="component" value="Unassembled WGS sequence"/>
</dbReference>
<dbReference type="InterPro" id="IPR009003">
    <property type="entry name" value="Peptidase_S1_PA"/>
</dbReference>
<dbReference type="OrthoDB" id="409136at2759"/>
<comment type="caution">
    <text evidence="2">The sequence shown here is derived from an EMBL/GenBank/DDBJ whole genome shotgun (WGS) entry which is preliminary data.</text>
</comment>
<accession>A0A8K0QX21</accession>
<sequence>MSNQILETLVSRVTSRASLVPVQPCLGKYVGPINLIYHCWVATGPSRDLFHNKVKDSILRLLDGWSASLSSEDFVILSLYMIGRSERTASPTICFISANERHRKEARAVVKESGLLKGFSVFKTSHMSKDPGWGGPLEQLATDVAAHRLQERAMKREVFYNSSTELSPLGLRVYAYHGNTVRAATANAIRIQGQVYFLAPVHVFFPAPTSSPHNDVTSVSDFEIDSDSDEDRVLDDVGQISTVDLSSGSTASEAPAAPLLEDDEAFAASSGSRSPPSTSGSQPMSSYQSLKDDIPRTGDSNGARGDDLHLDLETSQLFQAYDWTTFSLLGTLVDCSIDHDWALVELSDEAKYSLEGKDCTDLGRISTTTSVRDGMAVNAISASQRVRKGTLNNETSYIRLPRGNSFTETYSVNFDEPLTVGDCGSIVVDSATNHLVGFVVAGCREGGFSYVVTASIVLSEIEKAASTFTSSAGFLMNSNVVATPLPSAPTFKSSPLVSSTCAVESNQEDSRPPQFSEANCGYRCGWGCMEQAIDEGDGGSISGCSYTPTLCGSVDNDYGEDTETGLPWMEFDSAVVEIASHLTEDLSEVFLDSLDEESVQHMQPDEDVIGDTVSLPPASYFLRLLENHDRITATEDLSELILNWQESVPQIQLYEGLFRDTDDHDAETESPWMSTAPAEVHVARSFSEDLSGVFIDSLHESLQHMQPNEDVIGDTVDQPTASSFLRLL</sequence>
<gene>
    <name evidence="2" type="ORF">FB567DRAFT_538408</name>
</gene>
<evidence type="ECO:0000313" key="2">
    <source>
        <dbReference type="EMBL" id="KAH7072578.1"/>
    </source>
</evidence>
<keyword evidence="3" id="KW-1185">Reference proteome</keyword>
<dbReference type="SUPFAM" id="SSF50494">
    <property type="entry name" value="Trypsin-like serine proteases"/>
    <property type="match status" value="1"/>
</dbReference>
<evidence type="ECO:0000256" key="1">
    <source>
        <dbReference type="SAM" id="MobiDB-lite"/>
    </source>
</evidence>
<dbReference type="AlphaFoldDB" id="A0A8K0QX21"/>
<feature type="compositionally biased region" description="Low complexity" evidence="1">
    <location>
        <begin position="269"/>
        <end position="281"/>
    </location>
</feature>
<feature type="region of interest" description="Disordered" evidence="1">
    <location>
        <begin position="266"/>
        <end position="307"/>
    </location>
</feature>
<reference evidence="2" key="1">
    <citation type="journal article" date="2021" name="Nat. Commun.">
        <title>Genetic determinants of endophytism in the Arabidopsis root mycobiome.</title>
        <authorList>
            <person name="Mesny F."/>
            <person name="Miyauchi S."/>
            <person name="Thiergart T."/>
            <person name="Pickel B."/>
            <person name="Atanasova L."/>
            <person name="Karlsson M."/>
            <person name="Huettel B."/>
            <person name="Barry K.W."/>
            <person name="Haridas S."/>
            <person name="Chen C."/>
            <person name="Bauer D."/>
            <person name="Andreopoulos W."/>
            <person name="Pangilinan J."/>
            <person name="LaButti K."/>
            <person name="Riley R."/>
            <person name="Lipzen A."/>
            <person name="Clum A."/>
            <person name="Drula E."/>
            <person name="Henrissat B."/>
            <person name="Kohler A."/>
            <person name="Grigoriev I.V."/>
            <person name="Martin F.M."/>
            <person name="Hacquard S."/>
        </authorList>
    </citation>
    <scope>NUCLEOTIDE SEQUENCE</scope>
    <source>
        <strain evidence="2">MPI-SDFR-AT-0120</strain>
    </source>
</reference>
<organism evidence="2 3">
    <name type="scientific">Paraphoma chrysanthemicola</name>
    <dbReference type="NCBI Taxonomy" id="798071"/>
    <lineage>
        <taxon>Eukaryota</taxon>
        <taxon>Fungi</taxon>
        <taxon>Dikarya</taxon>
        <taxon>Ascomycota</taxon>
        <taxon>Pezizomycotina</taxon>
        <taxon>Dothideomycetes</taxon>
        <taxon>Pleosporomycetidae</taxon>
        <taxon>Pleosporales</taxon>
        <taxon>Pleosporineae</taxon>
        <taxon>Phaeosphaeriaceae</taxon>
        <taxon>Paraphoma</taxon>
    </lineage>
</organism>
<evidence type="ECO:0000313" key="3">
    <source>
        <dbReference type="Proteomes" id="UP000813461"/>
    </source>
</evidence>
<protein>
    <submittedName>
        <fullName evidence="2">Uncharacterized protein</fullName>
    </submittedName>
</protein>